<evidence type="ECO:0000313" key="2">
    <source>
        <dbReference type="Proteomes" id="UP001208570"/>
    </source>
</evidence>
<sequence length="125" mass="14408">MCDQDAQTYPIGYLANTDSVALYISYTYLDGGNVTLRVELPDVCTFIDADYIVQMVNKLTTDIFQEPMKQFAELWLDYTTMVSILLSLTRAQRDGSYDLHLYPVKCMLPFFFSYKSSMNFRKATS</sequence>
<reference evidence="1" key="1">
    <citation type="journal article" date="2023" name="Mol. Biol. Evol.">
        <title>Third-Generation Sequencing Reveals the Adaptive Role of the Epigenome in Three Deep-Sea Polychaetes.</title>
        <authorList>
            <person name="Perez M."/>
            <person name="Aroh O."/>
            <person name="Sun Y."/>
            <person name="Lan Y."/>
            <person name="Juniper S.K."/>
            <person name="Young C.R."/>
            <person name="Angers B."/>
            <person name="Qian P.Y."/>
        </authorList>
    </citation>
    <scope>NUCLEOTIDE SEQUENCE</scope>
    <source>
        <strain evidence="1">P08H-3</strain>
    </source>
</reference>
<dbReference type="AlphaFoldDB" id="A0AAD9MQ88"/>
<name>A0AAD9MQ88_9ANNE</name>
<accession>A0AAD9MQ88</accession>
<comment type="caution">
    <text evidence="1">The sequence shown here is derived from an EMBL/GenBank/DDBJ whole genome shotgun (WGS) entry which is preliminary data.</text>
</comment>
<keyword evidence="2" id="KW-1185">Reference proteome</keyword>
<gene>
    <name evidence="1" type="ORF">LSH36_1100g01000</name>
</gene>
<evidence type="ECO:0000313" key="1">
    <source>
        <dbReference type="EMBL" id="KAK2141430.1"/>
    </source>
</evidence>
<protein>
    <submittedName>
        <fullName evidence="1">Uncharacterized protein</fullName>
    </submittedName>
</protein>
<proteinExistence type="predicted"/>
<dbReference type="EMBL" id="JAODUP010001100">
    <property type="protein sequence ID" value="KAK2141430.1"/>
    <property type="molecule type" value="Genomic_DNA"/>
</dbReference>
<organism evidence="1 2">
    <name type="scientific">Paralvinella palmiformis</name>
    <dbReference type="NCBI Taxonomy" id="53620"/>
    <lineage>
        <taxon>Eukaryota</taxon>
        <taxon>Metazoa</taxon>
        <taxon>Spiralia</taxon>
        <taxon>Lophotrochozoa</taxon>
        <taxon>Annelida</taxon>
        <taxon>Polychaeta</taxon>
        <taxon>Sedentaria</taxon>
        <taxon>Canalipalpata</taxon>
        <taxon>Terebellida</taxon>
        <taxon>Terebelliformia</taxon>
        <taxon>Alvinellidae</taxon>
        <taxon>Paralvinella</taxon>
    </lineage>
</organism>
<dbReference type="Proteomes" id="UP001208570">
    <property type="component" value="Unassembled WGS sequence"/>
</dbReference>